<accession>A0A843YYG4</accession>
<reference evidence="1 2" key="1">
    <citation type="submission" date="2019-10" db="EMBL/GenBank/DDBJ databases">
        <title>WGS of Leuconostoc mesenteroides.</title>
        <authorList>
            <person name="Melo Bolivar J."/>
            <person name="Marino-Ramirez L."/>
            <person name="Villamil Diaz L.M."/>
        </authorList>
    </citation>
    <scope>NUCLEOTIDE SEQUENCE [LARGE SCALE GENOMIC DNA]</scope>
    <source>
        <strain evidence="1 2">M11</strain>
    </source>
</reference>
<dbReference type="RefSeq" id="WP_153245522.1">
    <property type="nucleotide sequence ID" value="NZ_JAQPWF010000002.1"/>
</dbReference>
<protein>
    <submittedName>
        <fullName evidence="1">Uncharacterized protein</fullName>
    </submittedName>
</protein>
<proteinExistence type="predicted"/>
<sequence length="93" mass="10182">MEEKSVISTANDIVLQNSIGDELSLIRTAPNNLKSDGFQGILIRSEMMGSSIYGLNNLIQTFNFSAEGLYLFATTAPITQLNQHVNQTLSSML</sequence>
<dbReference type="Proteomes" id="UP000469952">
    <property type="component" value="Unassembled WGS sequence"/>
</dbReference>
<organism evidence="1 2">
    <name type="scientific">Leuconostoc mesenteroides</name>
    <dbReference type="NCBI Taxonomy" id="1245"/>
    <lineage>
        <taxon>Bacteria</taxon>
        <taxon>Bacillati</taxon>
        <taxon>Bacillota</taxon>
        <taxon>Bacilli</taxon>
        <taxon>Lactobacillales</taxon>
        <taxon>Lactobacillaceae</taxon>
        <taxon>Leuconostoc</taxon>
    </lineage>
</organism>
<gene>
    <name evidence="1" type="ORF">GFV13_09530</name>
</gene>
<evidence type="ECO:0000313" key="2">
    <source>
        <dbReference type="Proteomes" id="UP000469952"/>
    </source>
</evidence>
<name>A0A843YYG4_LEUME</name>
<comment type="caution">
    <text evidence="1">The sequence shown here is derived from an EMBL/GenBank/DDBJ whole genome shotgun (WGS) entry which is preliminary data.</text>
</comment>
<dbReference type="AlphaFoldDB" id="A0A843YYG4"/>
<dbReference type="EMBL" id="WIPA01000021">
    <property type="protein sequence ID" value="MQR27476.1"/>
    <property type="molecule type" value="Genomic_DNA"/>
</dbReference>
<evidence type="ECO:0000313" key="1">
    <source>
        <dbReference type="EMBL" id="MQR27476.1"/>
    </source>
</evidence>